<dbReference type="InterPro" id="IPR041498">
    <property type="entry name" value="Big_6"/>
</dbReference>
<evidence type="ECO:0000313" key="3">
    <source>
        <dbReference type="EMBL" id="MEJ8857636.1"/>
    </source>
</evidence>
<sequence>MAITTSITYYSDSSLTRVVTPTTVHAGDVLYVKVVYTTTETWWTSAGTSVQANEFTLDGFTLANLVNTFNPANTVDTVTFKLTATESSGTSSFSINSGALSETNRFLNSPAVSSPAFTARPIDTVLPPVTIDAKVGLGGDTVVSSQAGDNIISGTAEIGSGYVTITEGSAVLGTALVNASGQWTFTLTGLAQGSHTLTASQTDLHSNTGMANIAISVDTLAPTVAITSNVAAVKAGQTALITFSFSEAPTGFTTSDIAVSGGAVTGLAVTADPKVYTATFTPTADLASGSASITVGASTYTDAAGNNGGAGTTPTIAIDTRAPTVAITSNVAAVKAGQTALITFTFSEAPTGFTTSDIAVSGGAVTGLAVTADPKVYTATFTPTADLASGSASITVGASTYTDAAGNNGGAGTTPTIAIDTLAPTVAITSNVAAVKAGQTALITFTFSEAPTGFTTSDIAVSGGA</sequence>
<name>A0ABU8XCR9_9BURK</name>
<evidence type="ECO:0000313" key="4">
    <source>
        <dbReference type="Proteomes" id="UP001367030"/>
    </source>
</evidence>
<feature type="domain" description="Bacterial Ig-like" evidence="2">
    <location>
        <begin position="319"/>
        <end position="414"/>
    </location>
</feature>
<comment type="caution">
    <text evidence="3">The sequence shown here is derived from an EMBL/GenBank/DDBJ whole genome shotgun (WGS) entry which is preliminary data.</text>
</comment>
<dbReference type="PANTHER" id="PTHR34677:SF3">
    <property type="entry name" value="BACTERIAL IG-LIKE DOMAIN-CONTAINING PROTEIN"/>
    <property type="match status" value="1"/>
</dbReference>
<dbReference type="InterPro" id="IPR044048">
    <property type="entry name" value="Big_12"/>
</dbReference>
<dbReference type="EMBL" id="JBBKZS010000012">
    <property type="protein sequence ID" value="MEJ8857636.1"/>
    <property type="molecule type" value="Genomic_DNA"/>
</dbReference>
<dbReference type="RefSeq" id="WP_340337708.1">
    <property type="nucleotide sequence ID" value="NZ_JBBKZS010000012.1"/>
</dbReference>
<protein>
    <submittedName>
        <fullName evidence="3">Ig-like domain-containing protein</fullName>
    </submittedName>
</protein>
<feature type="domain" description="Bacterial Ig-like" evidence="2">
    <location>
        <begin position="420"/>
        <end position="464"/>
    </location>
</feature>
<accession>A0ABU8XCR9</accession>
<feature type="domain" description="Bacterial Ig-like" evidence="2">
    <location>
        <begin position="218"/>
        <end position="313"/>
    </location>
</feature>
<dbReference type="Proteomes" id="UP001367030">
    <property type="component" value="Unassembled WGS sequence"/>
</dbReference>
<evidence type="ECO:0000259" key="1">
    <source>
        <dbReference type="Pfam" id="PF17936"/>
    </source>
</evidence>
<feature type="non-terminal residue" evidence="3">
    <location>
        <position position="465"/>
    </location>
</feature>
<feature type="domain" description="Bacterial Ig" evidence="1">
    <location>
        <begin position="146"/>
        <end position="211"/>
    </location>
</feature>
<proteinExistence type="predicted"/>
<organism evidence="3 4">
    <name type="scientific">Variovorax robiniae</name>
    <dbReference type="NCBI Taxonomy" id="1836199"/>
    <lineage>
        <taxon>Bacteria</taxon>
        <taxon>Pseudomonadati</taxon>
        <taxon>Pseudomonadota</taxon>
        <taxon>Betaproteobacteria</taxon>
        <taxon>Burkholderiales</taxon>
        <taxon>Comamonadaceae</taxon>
        <taxon>Variovorax</taxon>
    </lineage>
</organism>
<gene>
    <name evidence="3" type="ORF">WKW79_23895</name>
</gene>
<dbReference type="PANTHER" id="PTHR34677">
    <property type="match status" value="1"/>
</dbReference>
<evidence type="ECO:0000259" key="2">
    <source>
        <dbReference type="Pfam" id="PF19078"/>
    </source>
</evidence>
<keyword evidence="4" id="KW-1185">Reference proteome</keyword>
<dbReference type="Pfam" id="PF19078">
    <property type="entry name" value="Big_12"/>
    <property type="match status" value="3"/>
</dbReference>
<dbReference type="Pfam" id="PF17936">
    <property type="entry name" value="Big_6"/>
    <property type="match status" value="1"/>
</dbReference>
<reference evidence="3 4" key="1">
    <citation type="submission" date="2024-03" db="EMBL/GenBank/DDBJ databases">
        <title>Novel species of the genus Variovorax.</title>
        <authorList>
            <person name="Liu Q."/>
            <person name="Xin Y.-H."/>
        </authorList>
    </citation>
    <scope>NUCLEOTIDE SEQUENCE [LARGE SCALE GENOMIC DNA]</scope>
    <source>
        <strain evidence="3 4">KACC 18901</strain>
    </source>
</reference>
<dbReference type="Gene3D" id="3.30.420.430">
    <property type="match status" value="1"/>
</dbReference>